<feature type="compositionally biased region" description="Pro residues" evidence="3">
    <location>
        <begin position="239"/>
        <end position="250"/>
    </location>
</feature>
<dbReference type="Gene3D" id="3.40.1090.10">
    <property type="entry name" value="Cytosolic phospholipase A2 catalytic domain"/>
    <property type="match status" value="1"/>
</dbReference>
<dbReference type="EMBL" id="ML119168">
    <property type="protein sequence ID" value="RPB08097.1"/>
    <property type="molecule type" value="Genomic_DNA"/>
</dbReference>
<feature type="compositionally biased region" description="Basic and acidic residues" evidence="3">
    <location>
        <begin position="265"/>
        <end position="274"/>
    </location>
</feature>
<proteinExistence type="predicted"/>
<gene>
    <name evidence="5" type="ORF">P167DRAFT_539526</name>
</gene>
<dbReference type="AlphaFoldDB" id="A0A3N4KC72"/>
<dbReference type="PANTHER" id="PTHR24185:SF4">
    <property type="entry name" value="SERINE HYDROLASE, PUTATIVE (AFU_ORTHOLOGUE AFUA_2G07870)-RELATED"/>
    <property type="match status" value="1"/>
</dbReference>
<dbReference type="GO" id="GO:0046486">
    <property type="term" value="P:glycerolipid metabolic process"/>
    <property type="evidence" value="ECO:0007669"/>
    <property type="project" value="UniProtKB-ARBA"/>
</dbReference>
<feature type="region of interest" description="Disordered" evidence="3">
    <location>
        <begin position="1"/>
        <end position="97"/>
    </location>
</feature>
<feature type="compositionally biased region" description="Basic residues" evidence="3">
    <location>
        <begin position="251"/>
        <end position="264"/>
    </location>
</feature>
<keyword evidence="6" id="KW-1185">Reference proteome</keyword>
<dbReference type="OrthoDB" id="630895at2759"/>
<accession>A0A3N4KC72</accession>
<protein>
    <submittedName>
        <fullName evidence="5">FabD/lysophospholipase-like protein</fullName>
    </submittedName>
</protein>
<organism evidence="5 6">
    <name type="scientific">Morchella conica CCBAS932</name>
    <dbReference type="NCBI Taxonomy" id="1392247"/>
    <lineage>
        <taxon>Eukaryota</taxon>
        <taxon>Fungi</taxon>
        <taxon>Dikarya</taxon>
        <taxon>Ascomycota</taxon>
        <taxon>Pezizomycotina</taxon>
        <taxon>Pezizomycetes</taxon>
        <taxon>Pezizales</taxon>
        <taxon>Morchellaceae</taxon>
        <taxon>Morchella</taxon>
    </lineage>
</organism>
<feature type="domain" description="PNPLA" evidence="4">
    <location>
        <begin position="112"/>
        <end position="383"/>
    </location>
</feature>
<feature type="region of interest" description="Disordered" evidence="3">
    <location>
        <begin position="544"/>
        <end position="574"/>
    </location>
</feature>
<dbReference type="SUPFAM" id="SSF52151">
    <property type="entry name" value="FabD/lysophospholipase-like"/>
    <property type="match status" value="1"/>
</dbReference>
<keyword evidence="1" id="KW-0443">Lipid metabolism</keyword>
<dbReference type="Proteomes" id="UP000277580">
    <property type="component" value="Unassembled WGS sequence"/>
</dbReference>
<evidence type="ECO:0000313" key="6">
    <source>
        <dbReference type="Proteomes" id="UP000277580"/>
    </source>
</evidence>
<evidence type="ECO:0000256" key="3">
    <source>
        <dbReference type="SAM" id="MobiDB-lite"/>
    </source>
</evidence>
<comment type="caution">
    <text evidence="2">Lacks conserved residue(s) required for the propagation of feature annotation.</text>
</comment>
<evidence type="ECO:0000256" key="1">
    <source>
        <dbReference type="ARBA" id="ARBA00023098"/>
    </source>
</evidence>
<feature type="short sequence motif" description="GXGXXG" evidence="2">
    <location>
        <begin position="116"/>
        <end position="121"/>
    </location>
</feature>
<dbReference type="GO" id="GO:0047499">
    <property type="term" value="F:calcium-independent phospholipase A2 activity"/>
    <property type="evidence" value="ECO:0007669"/>
    <property type="project" value="TreeGrafter"/>
</dbReference>
<dbReference type="InterPro" id="IPR016035">
    <property type="entry name" value="Acyl_Trfase/lysoPLipase"/>
</dbReference>
<evidence type="ECO:0000313" key="5">
    <source>
        <dbReference type="EMBL" id="RPB08097.1"/>
    </source>
</evidence>
<feature type="compositionally biased region" description="Basic and acidic residues" evidence="3">
    <location>
        <begin position="679"/>
        <end position="688"/>
    </location>
</feature>
<feature type="region of interest" description="Disordered" evidence="3">
    <location>
        <begin position="623"/>
        <end position="703"/>
    </location>
</feature>
<dbReference type="InterPro" id="IPR002641">
    <property type="entry name" value="PNPLA_dom"/>
</dbReference>
<feature type="compositionally biased region" description="Low complexity" evidence="3">
    <location>
        <begin position="554"/>
        <end position="563"/>
    </location>
</feature>
<dbReference type="PROSITE" id="PS51635">
    <property type="entry name" value="PNPLA"/>
    <property type="match status" value="1"/>
</dbReference>
<evidence type="ECO:0000259" key="4">
    <source>
        <dbReference type="PROSITE" id="PS51635"/>
    </source>
</evidence>
<dbReference type="PANTHER" id="PTHR24185">
    <property type="entry name" value="CALCIUM-INDEPENDENT PHOSPHOLIPASE A2-GAMMA"/>
    <property type="match status" value="1"/>
</dbReference>
<dbReference type="GO" id="GO:0019369">
    <property type="term" value="P:arachidonate metabolic process"/>
    <property type="evidence" value="ECO:0007669"/>
    <property type="project" value="TreeGrafter"/>
</dbReference>
<feature type="compositionally biased region" description="Pro residues" evidence="3">
    <location>
        <begin position="628"/>
        <end position="641"/>
    </location>
</feature>
<feature type="region of interest" description="Disordered" evidence="3">
    <location>
        <begin position="232"/>
        <end position="301"/>
    </location>
</feature>
<name>A0A3N4KC72_9PEZI</name>
<sequence length="703" mass="78254">MSTANRDGYSYNPATASYYIEKRPSHPPPPPLPPKEIEAGAYNITKETHHGFAELEGDSSDVGRVSLDDKSATTTSSHGGERPRKKEKRKDKGAKPAKIVTPVKTKRKLRILSLDGGGIRGYSILVILGELMHQIYVQTHNGKGPKSPSELPRPCDYFDIIGGTGTGGLIALMLGRMRMDIESCKEYYVELTRYVFITDKTVMGVPYGKTLFKSSRLEDAIKHCVRESTRFDFDKIIPHSPPPPSPPPPHIKNKRTNSWRGRRSSSHDSEEPTRGRRGSPSNPSRRTRGQGNAEAPLLDTRPGACKTFVTAVYKGTPPNSSNPPALLRTYPSRGESVPSYNCTIWQAGRATSATLSAFKPITVGQNTFLDEGSGRYNPAQQVLEEAHLHEYPDDEISVFISIGTGKRPDGPTPASTSRHHHSHAHSTGERQPWWEGIIATPFEDFTEARRKLMAKLDDCERVHRALIDPEDGGRPGLAKMGVSREDYYRFNVEVGVGEFALNEWNRLADVSTNTRRYLGMRETAKLVRECAGKMVMIEKLNNPDTALTPMRPTFSSSSSSSFNSPPPLPNKELDEAPGIAELSAEIQRAEAEWTDVRQKEMVHPSQRPFSPIEQIVQYPLHPAEQPLFSPPPAPPPKPPKVGKPLYPDEENGVHYQAVMNPEIRVTSPTTVAGEDSEDERERRKIAEARRRRRSRSGSTSRRR</sequence>
<reference evidence="5 6" key="1">
    <citation type="journal article" date="2018" name="Nat. Ecol. Evol.">
        <title>Pezizomycetes genomes reveal the molecular basis of ectomycorrhizal truffle lifestyle.</title>
        <authorList>
            <person name="Murat C."/>
            <person name="Payen T."/>
            <person name="Noel B."/>
            <person name="Kuo A."/>
            <person name="Morin E."/>
            <person name="Chen J."/>
            <person name="Kohler A."/>
            <person name="Krizsan K."/>
            <person name="Balestrini R."/>
            <person name="Da Silva C."/>
            <person name="Montanini B."/>
            <person name="Hainaut M."/>
            <person name="Levati E."/>
            <person name="Barry K.W."/>
            <person name="Belfiori B."/>
            <person name="Cichocki N."/>
            <person name="Clum A."/>
            <person name="Dockter R.B."/>
            <person name="Fauchery L."/>
            <person name="Guy J."/>
            <person name="Iotti M."/>
            <person name="Le Tacon F."/>
            <person name="Lindquist E.A."/>
            <person name="Lipzen A."/>
            <person name="Malagnac F."/>
            <person name="Mello A."/>
            <person name="Molinier V."/>
            <person name="Miyauchi S."/>
            <person name="Poulain J."/>
            <person name="Riccioni C."/>
            <person name="Rubini A."/>
            <person name="Sitrit Y."/>
            <person name="Splivallo R."/>
            <person name="Traeger S."/>
            <person name="Wang M."/>
            <person name="Zifcakova L."/>
            <person name="Wipf D."/>
            <person name="Zambonelli A."/>
            <person name="Paolocci F."/>
            <person name="Nowrousian M."/>
            <person name="Ottonello S."/>
            <person name="Baldrian P."/>
            <person name="Spatafora J.W."/>
            <person name="Henrissat B."/>
            <person name="Nagy L.G."/>
            <person name="Aury J.M."/>
            <person name="Wincker P."/>
            <person name="Grigoriev I.V."/>
            <person name="Bonfante P."/>
            <person name="Martin F.M."/>
        </authorList>
    </citation>
    <scope>NUCLEOTIDE SEQUENCE [LARGE SCALE GENOMIC DNA]</scope>
    <source>
        <strain evidence="5 6">CCBAS932</strain>
    </source>
</reference>
<dbReference type="STRING" id="1392247.A0A3N4KC72"/>
<evidence type="ECO:0000256" key="2">
    <source>
        <dbReference type="PROSITE-ProRule" id="PRU01161"/>
    </source>
</evidence>
<dbReference type="InParanoid" id="A0A3N4KC72"/>
<dbReference type="Pfam" id="PF01734">
    <property type="entry name" value="Patatin"/>
    <property type="match status" value="1"/>
</dbReference>
<dbReference type="GO" id="GO:0016020">
    <property type="term" value="C:membrane"/>
    <property type="evidence" value="ECO:0007669"/>
    <property type="project" value="TreeGrafter"/>
</dbReference>
<feature type="region of interest" description="Disordered" evidence="3">
    <location>
        <begin position="403"/>
        <end position="430"/>
    </location>
</feature>
<feature type="compositionally biased region" description="Basic residues" evidence="3">
    <location>
        <begin position="689"/>
        <end position="703"/>
    </location>
</feature>